<dbReference type="GO" id="GO:0004252">
    <property type="term" value="F:serine-type endopeptidase activity"/>
    <property type="evidence" value="ECO:0007669"/>
    <property type="project" value="InterPro"/>
</dbReference>
<dbReference type="FunFam" id="2.40.10.10:FF:000025">
    <property type="entry name" value="serine proteases 1/2"/>
    <property type="match status" value="1"/>
</dbReference>
<evidence type="ECO:0000259" key="14">
    <source>
        <dbReference type="PROSITE" id="PS50240"/>
    </source>
</evidence>
<keyword evidence="4 13" id="KW-0732">Signal</keyword>
<evidence type="ECO:0000256" key="4">
    <source>
        <dbReference type="ARBA" id="ARBA00022729"/>
    </source>
</evidence>
<dbReference type="PRINTS" id="PR00722">
    <property type="entry name" value="CHYMOTRYPSIN"/>
</dbReference>
<dbReference type="SUPFAM" id="SSF50494">
    <property type="entry name" value="Trypsin-like serine proteases"/>
    <property type="match status" value="1"/>
</dbReference>
<dbReference type="FunCoup" id="A0A6J1WFC2">
    <property type="interactions" value="58"/>
</dbReference>
<evidence type="ECO:0000256" key="1">
    <source>
        <dbReference type="ARBA" id="ARBA00004239"/>
    </source>
</evidence>
<dbReference type="RefSeq" id="XP_026752509.1">
    <property type="nucleotide sequence ID" value="XM_026896708.3"/>
</dbReference>
<protein>
    <submittedName>
        <fullName evidence="16">Brachyurin-like</fullName>
    </submittedName>
</protein>
<keyword evidence="11" id="KW-1205">Fibrinolytic toxin</keyword>
<dbReference type="OrthoDB" id="5565075at2759"/>
<evidence type="ECO:0000256" key="13">
    <source>
        <dbReference type="SAM" id="SignalP"/>
    </source>
</evidence>
<gene>
    <name evidence="16" type="primary">LOC113512792</name>
</gene>
<keyword evidence="15" id="KW-1185">Reference proteome</keyword>
<sequence length="292" mass="30038">MKLFGLTLALALAVVVCAEDNLAQDVGVFGYHYKIGIPKASRIKRLEQQGLSAAHERIVGGAITDISQVPYQVGLIIQILLVLTSVCGGTVISNTRVVTAAHCYFDGVITSSSITTVFGSNLLFSGGVRISTSDVSVHPNWNPLTISNDIAVIRVSPVTFSNVIQPVALPTGSEIDNNYAGVNALASGYGLTSDGGSIGVTQRVSSVTLPVITNSECSAVYGAAVQDTTICTSGENGRGTCSGDSGGPLVTSSNGRNILIGVVSFGARAGCQAGLPAGYARVTSFVPWVLSQ</sequence>
<dbReference type="Pfam" id="PF00089">
    <property type="entry name" value="Trypsin"/>
    <property type="match status" value="1"/>
</dbReference>
<keyword evidence="8" id="KW-1015">Disulfide bond</keyword>
<dbReference type="Gene3D" id="2.40.10.10">
    <property type="entry name" value="Trypsin-like serine proteases"/>
    <property type="match status" value="2"/>
</dbReference>
<dbReference type="PROSITE" id="PS00134">
    <property type="entry name" value="TRYPSIN_HIS"/>
    <property type="match status" value="1"/>
</dbReference>
<comment type="subcellular location">
    <subcellularLocation>
        <location evidence="1">Secreted</location>
        <location evidence="1">Extracellular space</location>
    </subcellularLocation>
</comment>
<evidence type="ECO:0000256" key="10">
    <source>
        <dbReference type="ARBA" id="ARBA00055534"/>
    </source>
</evidence>
<accession>A0A6J1WFC2</accession>
<dbReference type="AlphaFoldDB" id="A0A6J1WFC2"/>
<comment type="function">
    <text evidence="10">Fibrinolytic activity; shows preferential cleavage of Arg-Gly bonds in all three fibrinogen chains. Contact with the caterpillars causes severe bleeding, due the anticoagulant effect of the protein.</text>
</comment>
<evidence type="ECO:0000256" key="12">
    <source>
        <dbReference type="RuleBase" id="RU363034"/>
    </source>
</evidence>
<name>A0A6J1WFC2_GALME</name>
<dbReference type="GO" id="GO:0005576">
    <property type="term" value="C:extracellular region"/>
    <property type="evidence" value="ECO:0007669"/>
    <property type="project" value="UniProtKB-SubCell"/>
</dbReference>
<dbReference type="GO" id="GO:0006508">
    <property type="term" value="P:proteolysis"/>
    <property type="evidence" value="ECO:0007669"/>
    <property type="project" value="UniProtKB-KW"/>
</dbReference>
<dbReference type="Proteomes" id="UP001652740">
    <property type="component" value="Unplaced"/>
</dbReference>
<dbReference type="PROSITE" id="PS50240">
    <property type="entry name" value="TRYPSIN_DOM"/>
    <property type="match status" value="1"/>
</dbReference>
<dbReference type="InterPro" id="IPR043504">
    <property type="entry name" value="Peptidase_S1_PA_chymotrypsin"/>
</dbReference>
<dbReference type="InterPro" id="IPR001254">
    <property type="entry name" value="Trypsin_dom"/>
</dbReference>
<evidence type="ECO:0000313" key="15">
    <source>
        <dbReference type="Proteomes" id="UP001652740"/>
    </source>
</evidence>
<evidence type="ECO:0000256" key="11">
    <source>
        <dbReference type="ARBA" id="ARBA00084094"/>
    </source>
</evidence>
<keyword evidence="2" id="KW-0800">Toxin</keyword>
<dbReference type="SMART" id="SM00020">
    <property type="entry name" value="Tryp_SPc"/>
    <property type="match status" value="1"/>
</dbReference>
<keyword evidence="7" id="KW-0865">Zymogen</keyword>
<organism evidence="15 16">
    <name type="scientific">Galleria mellonella</name>
    <name type="common">Greater wax moth</name>
    <dbReference type="NCBI Taxonomy" id="7137"/>
    <lineage>
        <taxon>Eukaryota</taxon>
        <taxon>Metazoa</taxon>
        <taxon>Ecdysozoa</taxon>
        <taxon>Arthropoda</taxon>
        <taxon>Hexapoda</taxon>
        <taxon>Insecta</taxon>
        <taxon>Pterygota</taxon>
        <taxon>Neoptera</taxon>
        <taxon>Endopterygota</taxon>
        <taxon>Lepidoptera</taxon>
        <taxon>Glossata</taxon>
        <taxon>Ditrysia</taxon>
        <taxon>Pyraloidea</taxon>
        <taxon>Pyralidae</taxon>
        <taxon>Galleriinae</taxon>
        <taxon>Galleria</taxon>
    </lineage>
</organism>
<dbReference type="InParanoid" id="A0A6J1WFC2"/>
<evidence type="ECO:0000313" key="16">
    <source>
        <dbReference type="RefSeq" id="XP_026752509.1"/>
    </source>
</evidence>
<feature type="domain" description="Peptidase S1" evidence="14">
    <location>
        <begin position="58"/>
        <end position="292"/>
    </location>
</feature>
<dbReference type="InterPro" id="IPR033116">
    <property type="entry name" value="TRYPSIN_SER"/>
</dbReference>
<dbReference type="PANTHER" id="PTHR24260">
    <property type="match status" value="1"/>
</dbReference>
<dbReference type="CDD" id="cd00190">
    <property type="entry name" value="Tryp_SPc"/>
    <property type="match status" value="1"/>
</dbReference>
<reference evidence="16" key="1">
    <citation type="submission" date="2025-08" db="UniProtKB">
        <authorList>
            <consortium name="RefSeq"/>
        </authorList>
    </citation>
    <scope>IDENTIFICATION</scope>
    <source>
        <tissue evidence="16">Whole larvae</tissue>
    </source>
</reference>
<dbReference type="KEGG" id="gmw:113512792"/>
<evidence type="ECO:0000256" key="7">
    <source>
        <dbReference type="ARBA" id="ARBA00023145"/>
    </source>
</evidence>
<dbReference type="FunFam" id="2.40.10.10:FF:000068">
    <property type="entry name" value="transmembrane protease serine 2"/>
    <property type="match status" value="1"/>
</dbReference>
<proteinExistence type="predicted"/>
<evidence type="ECO:0000256" key="2">
    <source>
        <dbReference type="ARBA" id="ARBA00022656"/>
    </source>
</evidence>
<keyword evidence="5 12" id="KW-0378">Hydrolase</keyword>
<dbReference type="InterPro" id="IPR018114">
    <property type="entry name" value="TRYPSIN_HIS"/>
</dbReference>
<evidence type="ECO:0000256" key="3">
    <source>
        <dbReference type="ARBA" id="ARBA00022670"/>
    </source>
</evidence>
<evidence type="ECO:0000256" key="8">
    <source>
        <dbReference type="ARBA" id="ARBA00023157"/>
    </source>
</evidence>
<keyword evidence="6 12" id="KW-0720">Serine protease</keyword>
<dbReference type="GeneID" id="113512792"/>
<evidence type="ECO:0000256" key="6">
    <source>
        <dbReference type="ARBA" id="ARBA00022825"/>
    </source>
</evidence>
<dbReference type="InterPro" id="IPR051333">
    <property type="entry name" value="CLIP_Serine_Protease"/>
</dbReference>
<feature type="chain" id="PRO_5026850802" evidence="13">
    <location>
        <begin position="19"/>
        <end position="292"/>
    </location>
</feature>
<dbReference type="InterPro" id="IPR009003">
    <property type="entry name" value="Peptidase_S1_PA"/>
</dbReference>
<evidence type="ECO:0000256" key="9">
    <source>
        <dbReference type="ARBA" id="ARBA00023240"/>
    </source>
</evidence>
<dbReference type="PROSITE" id="PS00135">
    <property type="entry name" value="TRYPSIN_SER"/>
    <property type="match status" value="1"/>
</dbReference>
<dbReference type="InterPro" id="IPR001314">
    <property type="entry name" value="Peptidase_S1A"/>
</dbReference>
<dbReference type="GO" id="GO:0090729">
    <property type="term" value="F:toxin activity"/>
    <property type="evidence" value="ECO:0007669"/>
    <property type="project" value="UniProtKB-KW"/>
</dbReference>
<dbReference type="PANTHER" id="PTHR24260:SF134">
    <property type="entry name" value="AT07769P-RELATED"/>
    <property type="match status" value="1"/>
</dbReference>
<feature type="signal peptide" evidence="13">
    <location>
        <begin position="1"/>
        <end position="18"/>
    </location>
</feature>
<evidence type="ECO:0000256" key="5">
    <source>
        <dbReference type="ARBA" id="ARBA00022801"/>
    </source>
</evidence>
<keyword evidence="3 12" id="KW-0645">Protease</keyword>
<keyword evidence="9" id="KW-1199">Hemostasis impairing toxin</keyword>